<evidence type="ECO:0000256" key="1">
    <source>
        <dbReference type="ARBA" id="ARBA00022737"/>
    </source>
</evidence>
<feature type="region of interest" description="Disordered" evidence="2">
    <location>
        <begin position="117"/>
        <end position="140"/>
    </location>
</feature>
<sequence length="470" mass="51359">MSLQDFVHNYEMESLQLGITARRDVMMRVMEFFPSPEDDGLSSNFQATSQALAARRTAENLKREERPGAMLVLAGNTREGFHHRLRNIQLVALANALHKSNVPGLIGLDLRYNNLGEHEDASSGQHETENGGEEDEEGARDEREYLLETASSLGRLLQPSPSYPCQIAELNLKGNRLGSESCRLLCTALDAAGSASPLRRLNLNGNPLGPMGGHAIAALLASTSCPLQEVDVGNTELDVSNLIAIAQSLRVNRRLEALNLDNPIIRTKEEEAIQYIGKALQVNRVLTNLSLAKHQISDHGAQVLAERLLDNRSLRRLVLRANKIGSSGASALAALMLRHPTLAEFDLSANRIGDVGAKAFAQVLRANMATPLEVLSLCSTSLTDEGMAAIATACLKPQKPEAGSRLRCLLLWGNVFGLKTSPLVLELCEPGGRFHEYNVETDFLPRLIDDEVLVAHQEAYHFSQFASPKR</sequence>
<dbReference type="InterPro" id="IPR032675">
    <property type="entry name" value="LRR_dom_sf"/>
</dbReference>
<organism evidence="3 4">
    <name type="scientific">Phytophthora sojae (strain P6497)</name>
    <name type="common">Soybean stem and root rot agent</name>
    <name type="synonym">Phytophthora megasperma f. sp. glycines</name>
    <dbReference type="NCBI Taxonomy" id="1094619"/>
    <lineage>
        <taxon>Eukaryota</taxon>
        <taxon>Sar</taxon>
        <taxon>Stramenopiles</taxon>
        <taxon>Oomycota</taxon>
        <taxon>Peronosporomycetes</taxon>
        <taxon>Peronosporales</taxon>
        <taxon>Peronosporaceae</taxon>
        <taxon>Phytophthora</taxon>
    </lineage>
</organism>
<feature type="compositionally biased region" description="Acidic residues" evidence="2">
    <location>
        <begin position="130"/>
        <end position="139"/>
    </location>
</feature>
<dbReference type="Pfam" id="PF13516">
    <property type="entry name" value="LRR_6"/>
    <property type="match status" value="4"/>
</dbReference>
<dbReference type="SMART" id="SM00368">
    <property type="entry name" value="LRR_RI"/>
    <property type="match status" value="7"/>
</dbReference>
<dbReference type="Proteomes" id="UP000002640">
    <property type="component" value="Unassembled WGS sequence"/>
</dbReference>
<keyword evidence="1" id="KW-0677">Repeat</keyword>
<dbReference type="Gene3D" id="3.80.10.10">
    <property type="entry name" value="Ribonuclease Inhibitor"/>
    <property type="match status" value="2"/>
</dbReference>
<feature type="compositionally biased region" description="Basic and acidic residues" evidence="2">
    <location>
        <begin position="117"/>
        <end position="129"/>
    </location>
</feature>
<dbReference type="EMBL" id="JH159154">
    <property type="protein sequence ID" value="EGZ17844.1"/>
    <property type="molecule type" value="Genomic_DNA"/>
</dbReference>
<dbReference type="InterPro" id="IPR052201">
    <property type="entry name" value="LRR-containing_regulator"/>
</dbReference>
<dbReference type="InParanoid" id="G4ZDJ4"/>
<accession>G4ZDJ4</accession>
<dbReference type="PANTHER" id="PTHR24111:SF0">
    <property type="entry name" value="LEUCINE-RICH REPEAT-CONTAINING PROTEIN"/>
    <property type="match status" value="1"/>
</dbReference>
<dbReference type="SMR" id="G4ZDJ4"/>
<gene>
    <name evidence="3" type="ORF">PHYSODRAFT_300772</name>
</gene>
<dbReference type="AlphaFoldDB" id="G4ZDJ4"/>
<dbReference type="OMA" id="IKNCGMK"/>
<dbReference type="InterPro" id="IPR001611">
    <property type="entry name" value="Leu-rich_rpt"/>
</dbReference>
<evidence type="ECO:0000313" key="3">
    <source>
        <dbReference type="EMBL" id="EGZ17844.1"/>
    </source>
</evidence>
<keyword evidence="4" id="KW-1185">Reference proteome</keyword>
<name>G4ZDJ4_PHYSP</name>
<dbReference type="RefSeq" id="XP_009526902.1">
    <property type="nucleotide sequence ID" value="XM_009528607.1"/>
</dbReference>
<dbReference type="SUPFAM" id="SSF52047">
    <property type="entry name" value="RNI-like"/>
    <property type="match status" value="1"/>
</dbReference>
<dbReference type="KEGG" id="psoj:PHYSODRAFT_300772"/>
<dbReference type="PANTHER" id="PTHR24111">
    <property type="entry name" value="LEUCINE-RICH REPEAT-CONTAINING PROTEIN 34"/>
    <property type="match status" value="1"/>
</dbReference>
<proteinExistence type="predicted"/>
<evidence type="ECO:0000256" key="2">
    <source>
        <dbReference type="SAM" id="MobiDB-lite"/>
    </source>
</evidence>
<protein>
    <submittedName>
        <fullName evidence="3">Uncharacterized protein</fullName>
    </submittedName>
</protein>
<dbReference type="GeneID" id="20641898"/>
<reference evidence="3 4" key="1">
    <citation type="journal article" date="2006" name="Science">
        <title>Phytophthora genome sequences uncover evolutionary origins and mechanisms of pathogenesis.</title>
        <authorList>
            <person name="Tyler B.M."/>
            <person name="Tripathy S."/>
            <person name="Zhang X."/>
            <person name="Dehal P."/>
            <person name="Jiang R.H."/>
            <person name="Aerts A."/>
            <person name="Arredondo F.D."/>
            <person name="Baxter L."/>
            <person name="Bensasson D."/>
            <person name="Beynon J.L."/>
            <person name="Chapman J."/>
            <person name="Damasceno C.M."/>
            <person name="Dorrance A.E."/>
            <person name="Dou D."/>
            <person name="Dickerman A.W."/>
            <person name="Dubchak I.L."/>
            <person name="Garbelotto M."/>
            <person name="Gijzen M."/>
            <person name="Gordon S.G."/>
            <person name="Govers F."/>
            <person name="Grunwald N.J."/>
            <person name="Huang W."/>
            <person name="Ivors K.L."/>
            <person name="Jones R.W."/>
            <person name="Kamoun S."/>
            <person name="Krampis K."/>
            <person name="Lamour K.H."/>
            <person name="Lee M.K."/>
            <person name="McDonald W.H."/>
            <person name="Medina M."/>
            <person name="Meijer H.J."/>
            <person name="Nordberg E.K."/>
            <person name="Maclean D.J."/>
            <person name="Ospina-Giraldo M.D."/>
            <person name="Morris P.F."/>
            <person name="Phuntumart V."/>
            <person name="Putnam N.H."/>
            <person name="Rash S."/>
            <person name="Rose J.K."/>
            <person name="Sakihama Y."/>
            <person name="Salamov A.A."/>
            <person name="Savidor A."/>
            <person name="Scheuring C.F."/>
            <person name="Smith B.M."/>
            <person name="Sobral B.W."/>
            <person name="Terry A."/>
            <person name="Torto-Alalibo T.A."/>
            <person name="Win J."/>
            <person name="Xu Z."/>
            <person name="Zhang H."/>
            <person name="Grigoriev I.V."/>
            <person name="Rokhsar D.S."/>
            <person name="Boore J.L."/>
        </authorList>
    </citation>
    <scope>NUCLEOTIDE SEQUENCE [LARGE SCALE GENOMIC DNA]</scope>
    <source>
        <strain evidence="3 4">P6497</strain>
    </source>
</reference>
<evidence type="ECO:0000313" key="4">
    <source>
        <dbReference type="Proteomes" id="UP000002640"/>
    </source>
</evidence>